<feature type="region of interest" description="Disordered" evidence="1">
    <location>
        <begin position="48"/>
        <end position="72"/>
    </location>
</feature>
<dbReference type="PROSITE" id="PS51257">
    <property type="entry name" value="PROKAR_LIPOPROTEIN"/>
    <property type="match status" value="1"/>
</dbReference>
<evidence type="ECO:0008006" key="5">
    <source>
        <dbReference type="Google" id="ProtNLM"/>
    </source>
</evidence>
<feature type="chain" id="PRO_5039501804" description="Lipoprotein" evidence="2">
    <location>
        <begin position="20"/>
        <end position="218"/>
    </location>
</feature>
<sequence length="218" mass="22810">MTIRTASRGTARLRLAAFAAAPLLVLVTACGGGDGDGVRAHDSAEIASVPDTPAPDAAPAGKPTTAPPAAEGKSAFYDAQMVYVRCMRTKGGSKDFPDPRLSGHLDWSKINEIRDPRGDGSDTKGGRNGVCGPELRAASDLAPQRDKQKDYESMLAHAICMRDNGVSKFTNPTMSGGGVMPGGDPDPVNPKLDVESPAYERAREACKGKLLEGLDGMQ</sequence>
<dbReference type="OrthoDB" id="7949713at2"/>
<evidence type="ECO:0000256" key="1">
    <source>
        <dbReference type="SAM" id="MobiDB-lite"/>
    </source>
</evidence>
<protein>
    <recommendedName>
        <fullName evidence="5">Lipoprotein</fullName>
    </recommendedName>
</protein>
<keyword evidence="2" id="KW-0732">Signal</keyword>
<proteinExistence type="predicted"/>
<reference evidence="3 4" key="1">
    <citation type="submission" date="2019-07" db="EMBL/GenBank/DDBJ databases">
        <authorList>
            <person name="Zhu P."/>
        </authorList>
    </citation>
    <scope>NUCLEOTIDE SEQUENCE [LARGE SCALE GENOMIC DNA]</scope>
    <source>
        <strain evidence="3 4">SSL-25</strain>
    </source>
</reference>
<evidence type="ECO:0000313" key="3">
    <source>
        <dbReference type="EMBL" id="QDY75584.1"/>
    </source>
</evidence>
<dbReference type="KEGG" id="sqz:FQU76_02620"/>
<dbReference type="Proteomes" id="UP000320580">
    <property type="component" value="Chromosome"/>
</dbReference>
<name>A0A5B8J5C3_9ACTN</name>
<dbReference type="RefSeq" id="WP_146478895.1">
    <property type="nucleotide sequence ID" value="NZ_CP042266.1"/>
</dbReference>
<keyword evidence="4" id="KW-1185">Reference proteome</keyword>
<gene>
    <name evidence="3" type="ORF">FQU76_02620</name>
</gene>
<organism evidence="3 4">
    <name type="scientific">Streptomyces qinzhouensis</name>
    <dbReference type="NCBI Taxonomy" id="2599401"/>
    <lineage>
        <taxon>Bacteria</taxon>
        <taxon>Bacillati</taxon>
        <taxon>Actinomycetota</taxon>
        <taxon>Actinomycetes</taxon>
        <taxon>Kitasatosporales</taxon>
        <taxon>Streptomycetaceae</taxon>
        <taxon>Streptomyces</taxon>
    </lineage>
</organism>
<evidence type="ECO:0000313" key="4">
    <source>
        <dbReference type="Proteomes" id="UP000320580"/>
    </source>
</evidence>
<dbReference type="EMBL" id="CP042266">
    <property type="protein sequence ID" value="QDY75584.1"/>
    <property type="molecule type" value="Genomic_DNA"/>
</dbReference>
<evidence type="ECO:0000256" key="2">
    <source>
        <dbReference type="SAM" id="SignalP"/>
    </source>
</evidence>
<feature type="compositionally biased region" description="Low complexity" evidence="1">
    <location>
        <begin position="50"/>
        <end position="70"/>
    </location>
</feature>
<feature type="region of interest" description="Disordered" evidence="1">
    <location>
        <begin position="111"/>
        <end position="130"/>
    </location>
</feature>
<feature type="signal peptide" evidence="2">
    <location>
        <begin position="1"/>
        <end position="19"/>
    </location>
</feature>
<dbReference type="AlphaFoldDB" id="A0A5B8J5C3"/>
<feature type="compositionally biased region" description="Basic and acidic residues" evidence="1">
    <location>
        <begin position="111"/>
        <end position="125"/>
    </location>
</feature>
<accession>A0A5B8J5C3</accession>